<evidence type="ECO:0000256" key="10">
    <source>
        <dbReference type="ARBA" id="ARBA00023139"/>
    </source>
</evidence>
<keyword evidence="10" id="KW-0564">Palmitate</keyword>
<dbReference type="PANTHER" id="PTHR10424:SF81">
    <property type="entry name" value="ERVV2 PROTEIN"/>
    <property type="match status" value="1"/>
</dbReference>
<keyword evidence="13" id="KW-0449">Lipoprotein</keyword>
<evidence type="ECO:0000256" key="4">
    <source>
        <dbReference type="ARBA" id="ARBA00022511"/>
    </source>
</evidence>
<evidence type="ECO:0000256" key="14">
    <source>
        <dbReference type="SAM" id="Phobius"/>
    </source>
</evidence>
<reference evidence="15" key="1">
    <citation type="submission" date="2021-06" db="EMBL/GenBank/DDBJ databases">
        <authorList>
            <consortium name="Wellcome Sanger Institute Data Sharing"/>
        </authorList>
    </citation>
    <scope>NUCLEOTIDE SEQUENCE [LARGE SCALE GENOMIC DNA]</scope>
</reference>
<evidence type="ECO:0000256" key="1">
    <source>
        <dbReference type="ARBA" id="ARBA00004402"/>
    </source>
</evidence>
<dbReference type="AlphaFoldDB" id="A0A8C4XEY9"/>
<protein>
    <submittedName>
        <fullName evidence="15">Uncharacterized protein</fullName>
    </submittedName>
</protein>
<keyword evidence="7" id="KW-1043">Host membrane</keyword>
<keyword evidence="16" id="KW-1185">Reference proteome</keyword>
<keyword evidence="12" id="KW-0325">Glycoprotein</keyword>
<feature type="transmembrane region" description="Helical" evidence="14">
    <location>
        <begin position="333"/>
        <end position="359"/>
    </location>
</feature>
<dbReference type="Ensembl" id="ENSECRT00000027574.1">
    <property type="protein sequence ID" value="ENSECRP00000027005.1"/>
    <property type="gene ID" value="ENSECRG00000018276.1"/>
</dbReference>
<proteinExistence type="predicted"/>
<evidence type="ECO:0000256" key="3">
    <source>
        <dbReference type="ARBA" id="ARBA00004563"/>
    </source>
</evidence>
<dbReference type="CDD" id="cd09951">
    <property type="entry name" value="HERV-Rb-like_HR1-HR2"/>
    <property type="match status" value="1"/>
</dbReference>
<reference evidence="15" key="2">
    <citation type="submission" date="2025-08" db="UniProtKB">
        <authorList>
            <consortium name="Ensembl"/>
        </authorList>
    </citation>
    <scope>IDENTIFICATION</scope>
</reference>
<accession>A0A8C4XEY9</accession>
<evidence type="ECO:0000256" key="7">
    <source>
        <dbReference type="ARBA" id="ARBA00022870"/>
    </source>
</evidence>
<keyword evidence="5" id="KW-0945">Host-virus interaction</keyword>
<evidence type="ECO:0000256" key="13">
    <source>
        <dbReference type="ARBA" id="ARBA00023288"/>
    </source>
</evidence>
<keyword evidence="4" id="KW-1032">Host cell membrane</keyword>
<sequence length="397" mass="44753">MPLIVCADNHCNSGIYVLGVYVSGTDPLGRFLIKIKCSNLSILFSPTRHMDTPMFQTHEGNYTCFKSYGTTWVGELPFSFCSQTFQVNFSLNTVLSSFLLSQTTPRSDIWWMCCRSKLFATLPPNWSGTCAPIQLVMPFRLLSLPPSHSPYYSTPPFYFRHTRSLFHMPTDISFHGPGVYIDAIGVPRGVPDRFKARDQVAAGFESIIPQITINKNVDWINYLYYNQQRFLNFTKDAIEGIHEQLDRTSLMTWQNRLALDMLLAEKGGVCAMFGDACCTYIPNNTAPDGSITRALAGLTALSNELSTNSGITNPWDQWFASSFGSWGQWIRSVFISLVVTFCLLLLVGCCIIPLFRYIISKYFTASMERAYMLHDERMSRIASSIFSPPSPSSTISR</sequence>
<organism evidence="15 16">
    <name type="scientific">Erpetoichthys calabaricus</name>
    <name type="common">Rope fish</name>
    <name type="synonym">Calamoichthys calabaricus</name>
    <dbReference type="NCBI Taxonomy" id="27687"/>
    <lineage>
        <taxon>Eukaryota</taxon>
        <taxon>Metazoa</taxon>
        <taxon>Chordata</taxon>
        <taxon>Craniata</taxon>
        <taxon>Vertebrata</taxon>
        <taxon>Euteleostomi</taxon>
        <taxon>Actinopterygii</taxon>
        <taxon>Polypteriformes</taxon>
        <taxon>Polypteridae</taxon>
        <taxon>Erpetoichthys</taxon>
    </lineage>
</organism>
<dbReference type="PANTHER" id="PTHR10424">
    <property type="entry name" value="VIRAL ENVELOPE PROTEIN"/>
    <property type="match status" value="1"/>
</dbReference>
<evidence type="ECO:0000256" key="11">
    <source>
        <dbReference type="ARBA" id="ARBA00023157"/>
    </source>
</evidence>
<keyword evidence="9 14" id="KW-0472">Membrane</keyword>
<keyword evidence="8 14" id="KW-1133">Transmembrane helix</keyword>
<evidence type="ECO:0000256" key="6">
    <source>
        <dbReference type="ARBA" id="ARBA00022692"/>
    </source>
</evidence>
<dbReference type="Pfam" id="PF00429">
    <property type="entry name" value="TLV_coat"/>
    <property type="match status" value="1"/>
</dbReference>
<name>A0A8C4XEY9_ERPCA</name>
<dbReference type="InterPro" id="IPR018154">
    <property type="entry name" value="TLV/ENV_coat_polyprotein"/>
</dbReference>
<evidence type="ECO:0000256" key="5">
    <source>
        <dbReference type="ARBA" id="ARBA00022581"/>
    </source>
</evidence>
<dbReference type="SUPFAM" id="SSF58069">
    <property type="entry name" value="Virus ectodomain"/>
    <property type="match status" value="1"/>
</dbReference>
<keyword evidence="6 14" id="KW-0812">Transmembrane</keyword>
<evidence type="ECO:0000313" key="16">
    <source>
        <dbReference type="Proteomes" id="UP000694620"/>
    </source>
</evidence>
<evidence type="ECO:0000256" key="9">
    <source>
        <dbReference type="ARBA" id="ARBA00023136"/>
    </source>
</evidence>
<reference evidence="15" key="3">
    <citation type="submission" date="2025-09" db="UniProtKB">
        <authorList>
            <consortium name="Ensembl"/>
        </authorList>
    </citation>
    <scope>IDENTIFICATION</scope>
</reference>
<keyword evidence="11" id="KW-1015">Disulfide bond</keyword>
<evidence type="ECO:0000313" key="15">
    <source>
        <dbReference type="Ensembl" id="ENSECRP00000027005.1"/>
    </source>
</evidence>
<dbReference type="Proteomes" id="UP000694620">
    <property type="component" value="Chromosome 12"/>
</dbReference>
<evidence type="ECO:0000256" key="8">
    <source>
        <dbReference type="ARBA" id="ARBA00022989"/>
    </source>
</evidence>
<evidence type="ECO:0000256" key="12">
    <source>
        <dbReference type="ARBA" id="ARBA00023180"/>
    </source>
</evidence>
<dbReference type="Gene3D" id="1.10.287.210">
    <property type="match status" value="1"/>
</dbReference>
<dbReference type="GeneTree" id="ENSGT00530000064449"/>
<evidence type="ECO:0000256" key="2">
    <source>
        <dbReference type="ARBA" id="ARBA00004531"/>
    </source>
</evidence>
<comment type="subcellular location">
    <subcellularLocation>
        <location evidence="1">Host cell membrane</location>
        <topology evidence="1">Single-pass type I membrane protein</topology>
    </subcellularLocation>
    <subcellularLocation>
        <location evidence="2">Host endomembrane system</location>
        <topology evidence="2">Peripheral membrane protein</topology>
    </subcellularLocation>
    <subcellularLocation>
        <location evidence="3">Virion membrane</location>
        <topology evidence="3">Single-pass type I membrane protein</topology>
    </subcellularLocation>
</comment>